<proteinExistence type="predicted"/>
<dbReference type="eggNOG" id="ENOG5033T43">
    <property type="taxonomic scope" value="Bacteria"/>
</dbReference>
<evidence type="ECO:0000313" key="2">
    <source>
        <dbReference type="Proteomes" id="UP000002019"/>
    </source>
</evidence>
<dbReference type="KEGG" id="caci:CLOAM1901"/>
<name>B0VJP2_CLOAI</name>
<reference evidence="1 2" key="1">
    <citation type="journal article" date="2008" name="J. Bacteriol.">
        <title>'Candidatus Cloacamonas acidaminovorans': genome sequence reconstruction provides a first glimpse of a new bacterial division.</title>
        <authorList>
            <person name="Pelletier E."/>
            <person name="Kreimeyer A."/>
            <person name="Bocs S."/>
            <person name="Rouy Z."/>
            <person name="Gyapay G."/>
            <person name="Chouari R."/>
            <person name="Riviere D."/>
            <person name="Ganesan A."/>
            <person name="Daegelen P."/>
            <person name="Sghir A."/>
            <person name="Cohen G.N."/>
            <person name="Medigue C."/>
            <person name="Weissenbach J."/>
            <person name="Le Paslier D."/>
        </authorList>
    </citation>
    <scope>NUCLEOTIDE SEQUENCE [LARGE SCALE GENOMIC DNA]</scope>
    <source>
        <strain evidence="2">Evry</strain>
    </source>
</reference>
<protein>
    <submittedName>
        <fullName evidence="1">Uncharacterized protein</fullName>
    </submittedName>
</protein>
<organism evidence="1 2">
    <name type="scientific">Cloacimonas acidaminovorans (strain Evry)</name>
    <dbReference type="NCBI Taxonomy" id="459349"/>
    <lineage>
        <taxon>Bacteria</taxon>
        <taxon>Pseudomonadati</taxon>
        <taxon>Candidatus Cloacimonadota</taxon>
        <taxon>Candidatus Cloacimonadia</taxon>
        <taxon>Candidatus Cloacimonadales</taxon>
        <taxon>Candidatus Cloacimonadaceae</taxon>
        <taxon>Candidatus Cloacimonas</taxon>
    </lineage>
</organism>
<dbReference type="Proteomes" id="UP000002019">
    <property type="component" value="Chromosome"/>
</dbReference>
<dbReference type="REBASE" id="20296">
    <property type="entry name" value="CacGORF1900P"/>
</dbReference>
<dbReference type="AlphaFoldDB" id="B0VJP2"/>
<dbReference type="HOGENOM" id="CLU_719356_0_0_0"/>
<sequence length="389" mass="44730">MIIMKSNLTGIIKFIESKNAIKDKNKLTKLVSRRFKLIRDRSVYYNDEFAIRFCKSARPNLSNTILSLSNLRKVDDRPFIVCVVTPDKNYMYLANSTFLSKISHSSQLLRTNNIKGSFNGSDIKKEFNGYKNEPDNFAVLFDFHKQFSFEENLARLVEATNDIHPSGKNLELKDSEIKQILAAPLRAQSFVNSNEYIILKEELDTRVKQYRTEILIASLIENSNIRSAVIEYLIAGNDDSLRKEIIKSLNSGKGYQSLTSNKHSLGDYSREFANFLTETDVKTKIMVLDSNPKAYNIDKILEFLTKERTVFMFYFVGIDYLKNSVKTTLISMFQKDLCNSIFILSHWSGRNSRGVTQFDGKVIKKLILNPDNSIDIKKAQDLLKKLIEL</sequence>
<evidence type="ECO:0000313" key="1">
    <source>
        <dbReference type="EMBL" id="CAO81727.1"/>
    </source>
</evidence>
<keyword evidence="2" id="KW-1185">Reference proteome</keyword>
<gene>
    <name evidence="1" type="ordered locus">CLOAM1901</name>
</gene>
<dbReference type="STRING" id="459349.CLOAM1901"/>
<accession>B0VJP2</accession>
<dbReference type="EMBL" id="CU466930">
    <property type="protein sequence ID" value="CAO81727.1"/>
    <property type="molecule type" value="Genomic_DNA"/>
</dbReference>